<dbReference type="AlphaFoldDB" id="A0A2M8TQL4"/>
<evidence type="ECO:0000256" key="1">
    <source>
        <dbReference type="ARBA" id="ARBA00022485"/>
    </source>
</evidence>
<keyword evidence="8" id="KW-0411">Iron-sulfur</keyword>
<keyword evidence="5" id="KW-0671">Queuosine biosynthesis</keyword>
<dbReference type="PANTHER" id="PTHR30002:SF4">
    <property type="entry name" value="EPOXYQUEUOSINE REDUCTASE"/>
    <property type="match status" value="1"/>
</dbReference>
<dbReference type="GO" id="GO:0008616">
    <property type="term" value="P:tRNA queuosine(34) biosynthetic process"/>
    <property type="evidence" value="ECO:0007669"/>
    <property type="project" value="UniProtKB-KW"/>
</dbReference>
<dbReference type="Pfam" id="PF13484">
    <property type="entry name" value="Fer4_16"/>
    <property type="match status" value="1"/>
</dbReference>
<evidence type="ECO:0000256" key="2">
    <source>
        <dbReference type="ARBA" id="ARBA00022490"/>
    </source>
</evidence>
<dbReference type="RefSeq" id="WP_100371298.1">
    <property type="nucleotide sequence ID" value="NZ_PENG01000002.1"/>
</dbReference>
<keyword evidence="3" id="KW-0819">tRNA processing</keyword>
<dbReference type="InterPro" id="IPR017896">
    <property type="entry name" value="4Fe4S_Fe-S-bd"/>
</dbReference>
<dbReference type="PROSITE" id="PS00198">
    <property type="entry name" value="4FE4S_FER_1"/>
    <property type="match status" value="1"/>
</dbReference>
<comment type="caution">
    <text evidence="10">The sequence shown here is derived from an EMBL/GenBank/DDBJ whole genome shotgun (WGS) entry which is preliminary data.</text>
</comment>
<dbReference type="PROSITE" id="PS51379">
    <property type="entry name" value="4FE4S_FER_2"/>
    <property type="match status" value="1"/>
</dbReference>
<organism evidence="10 11">
    <name type="scientific">Prevotella intermedia</name>
    <dbReference type="NCBI Taxonomy" id="28131"/>
    <lineage>
        <taxon>Bacteria</taxon>
        <taxon>Pseudomonadati</taxon>
        <taxon>Bacteroidota</taxon>
        <taxon>Bacteroidia</taxon>
        <taxon>Bacteroidales</taxon>
        <taxon>Prevotellaceae</taxon>
        <taxon>Prevotella</taxon>
    </lineage>
</organism>
<dbReference type="GO" id="GO:0046872">
    <property type="term" value="F:metal ion binding"/>
    <property type="evidence" value="ECO:0007669"/>
    <property type="project" value="UniProtKB-KW"/>
</dbReference>
<dbReference type="InterPro" id="IPR004453">
    <property type="entry name" value="QueG"/>
</dbReference>
<dbReference type="EMBL" id="PENG01000002">
    <property type="protein sequence ID" value="PJI26221.1"/>
    <property type="molecule type" value="Genomic_DNA"/>
</dbReference>
<keyword evidence="7" id="KW-0408">Iron</keyword>
<gene>
    <name evidence="10" type="primary">queG</name>
    <name evidence="10" type="ORF">CTM58_10800</name>
</gene>
<protein>
    <submittedName>
        <fullName evidence="10">tRNA epoxyqueuosine(34) reductase QueG</fullName>
    </submittedName>
</protein>
<dbReference type="NCBIfam" id="TIGR00276">
    <property type="entry name" value="tRNA epoxyqueuosine(34) reductase QueG"/>
    <property type="match status" value="1"/>
</dbReference>
<evidence type="ECO:0000256" key="7">
    <source>
        <dbReference type="ARBA" id="ARBA00023004"/>
    </source>
</evidence>
<dbReference type="InterPro" id="IPR013542">
    <property type="entry name" value="QueG_DUF1730"/>
</dbReference>
<dbReference type="Proteomes" id="UP000229884">
    <property type="component" value="Unassembled WGS sequence"/>
</dbReference>
<dbReference type="GO" id="GO:0051539">
    <property type="term" value="F:4 iron, 4 sulfur cluster binding"/>
    <property type="evidence" value="ECO:0007669"/>
    <property type="project" value="UniProtKB-KW"/>
</dbReference>
<keyword evidence="6" id="KW-0560">Oxidoreductase</keyword>
<dbReference type="Gene3D" id="3.30.70.20">
    <property type="match status" value="1"/>
</dbReference>
<evidence type="ECO:0000313" key="10">
    <source>
        <dbReference type="EMBL" id="PJI26221.1"/>
    </source>
</evidence>
<evidence type="ECO:0000313" key="11">
    <source>
        <dbReference type="Proteomes" id="UP000229884"/>
    </source>
</evidence>
<feature type="domain" description="4Fe-4S ferredoxin-type" evidence="9">
    <location>
        <begin position="199"/>
        <end position="228"/>
    </location>
</feature>
<sequence length="329" mass="36798">MSSRYSRKEIKVEAERLGFFACGIARAEPVDAETAAAVRGWISKGSQATMDYMANYTEKRLNPCLLVPGTKSIVSLAMNYAPAQTMPETEYQLAAYAYGQDYHDVMKAKLRQLAALIANKFEGESDSDSTAIATPKTNETSEEPAGKIRVFVDTAPVLERYWAQRAGLGWIGKNHQLIIPHAGSMFFLGEIFLPYEFDSYDSPMPSRCGNCRRCIEACPTCAITDEWGFDSEKCLSYQLIENRGELSEQAKQSMGTTIYGCDRCQTACPWNKFAIPNTTPEFQPKSELLAMTKADWHNLTIDEYRALFKGSAVKRVKFDGLKRNISAKE</sequence>
<evidence type="ECO:0000256" key="8">
    <source>
        <dbReference type="ARBA" id="ARBA00023014"/>
    </source>
</evidence>
<reference evidence="10 11" key="1">
    <citation type="submission" date="2017-11" db="EMBL/GenBank/DDBJ databases">
        <title>Genome sequencing of Prevotella intermedia KCOM 2832.</title>
        <authorList>
            <person name="Kook J.-K."/>
            <person name="Park S.-N."/>
            <person name="Lim Y.K."/>
        </authorList>
    </citation>
    <scope>NUCLEOTIDE SEQUENCE [LARGE SCALE GENOMIC DNA]</scope>
    <source>
        <strain evidence="10 11">KCOM 2832</strain>
    </source>
</reference>
<dbReference type="PANTHER" id="PTHR30002">
    <property type="entry name" value="EPOXYQUEUOSINE REDUCTASE"/>
    <property type="match status" value="1"/>
</dbReference>
<evidence type="ECO:0000256" key="5">
    <source>
        <dbReference type="ARBA" id="ARBA00022785"/>
    </source>
</evidence>
<keyword evidence="4" id="KW-0479">Metal-binding</keyword>
<keyword evidence="2" id="KW-0963">Cytoplasm</keyword>
<keyword evidence="1" id="KW-0004">4Fe-4S</keyword>
<dbReference type="SUPFAM" id="SSF46548">
    <property type="entry name" value="alpha-helical ferredoxin"/>
    <property type="match status" value="1"/>
</dbReference>
<dbReference type="InterPro" id="IPR017900">
    <property type="entry name" value="4Fe4S_Fe_S_CS"/>
</dbReference>
<accession>A0A2M8TQL4</accession>
<proteinExistence type="predicted"/>
<evidence type="ECO:0000259" key="9">
    <source>
        <dbReference type="PROSITE" id="PS51379"/>
    </source>
</evidence>
<evidence type="ECO:0000256" key="3">
    <source>
        <dbReference type="ARBA" id="ARBA00022694"/>
    </source>
</evidence>
<evidence type="ECO:0000256" key="6">
    <source>
        <dbReference type="ARBA" id="ARBA00023002"/>
    </source>
</evidence>
<dbReference type="Pfam" id="PF08331">
    <property type="entry name" value="QueG_DUF1730"/>
    <property type="match status" value="1"/>
</dbReference>
<dbReference type="GO" id="GO:0052693">
    <property type="term" value="F:epoxyqueuosine reductase activity"/>
    <property type="evidence" value="ECO:0007669"/>
    <property type="project" value="TreeGrafter"/>
</dbReference>
<name>A0A2M8TQL4_PREIN</name>
<evidence type="ECO:0000256" key="4">
    <source>
        <dbReference type="ARBA" id="ARBA00022723"/>
    </source>
</evidence>